<dbReference type="EMBL" id="JAVDWQ010000002">
    <property type="protein sequence ID" value="MDR7208741.1"/>
    <property type="molecule type" value="Genomic_DNA"/>
</dbReference>
<evidence type="ECO:0000256" key="2">
    <source>
        <dbReference type="SAM" id="SignalP"/>
    </source>
</evidence>
<feature type="chain" id="PRO_5045960593" evidence="2">
    <location>
        <begin position="20"/>
        <end position="82"/>
    </location>
</feature>
<evidence type="ECO:0000313" key="4">
    <source>
        <dbReference type="Proteomes" id="UP001269081"/>
    </source>
</evidence>
<feature type="signal peptide" evidence="2">
    <location>
        <begin position="1"/>
        <end position="19"/>
    </location>
</feature>
<accession>A0ABU1Y5B3</accession>
<dbReference type="Proteomes" id="UP001269081">
    <property type="component" value="Unassembled WGS sequence"/>
</dbReference>
<feature type="compositionally biased region" description="Low complexity" evidence="1">
    <location>
        <begin position="22"/>
        <end position="34"/>
    </location>
</feature>
<comment type="caution">
    <text evidence="3">The sequence shown here is derived from an EMBL/GenBank/DDBJ whole genome shotgun (WGS) entry which is preliminary data.</text>
</comment>
<reference evidence="3 4" key="1">
    <citation type="submission" date="2023-07" db="EMBL/GenBank/DDBJ databases">
        <title>Sorghum-associated microbial communities from plants grown in Nebraska, USA.</title>
        <authorList>
            <person name="Schachtman D."/>
        </authorList>
    </citation>
    <scope>NUCLEOTIDE SEQUENCE [LARGE SCALE GENOMIC DNA]</scope>
    <source>
        <strain evidence="3 4">4129</strain>
    </source>
</reference>
<feature type="region of interest" description="Disordered" evidence="1">
    <location>
        <begin position="22"/>
        <end position="82"/>
    </location>
</feature>
<sequence>MKRVFLTAVMLVFFGGIYAQETPTKTKQSTSTSDTIKKSKKGSDNPTYKTDTIKKHRTDKNTTKTKSTDPAMRRDTLGTPRP</sequence>
<evidence type="ECO:0000313" key="3">
    <source>
        <dbReference type="EMBL" id="MDR7208741.1"/>
    </source>
</evidence>
<keyword evidence="4" id="KW-1185">Reference proteome</keyword>
<organism evidence="3 4">
    <name type="scientific">Flavobacterium piscis</name>
    <dbReference type="NCBI Taxonomy" id="1114874"/>
    <lineage>
        <taxon>Bacteria</taxon>
        <taxon>Pseudomonadati</taxon>
        <taxon>Bacteroidota</taxon>
        <taxon>Flavobacteriia</taxon>
        <taxon>Flavobacteriales</taxon>
        <taxon>Flavobacteriaceae</taxon>
        <taxon>Flavobacterium</taxon>
    </lineage>
</organism>
<gene>
    <name evidence="3" type="ORF">J2W48_000671</name>
</gene>
<protein>
    <submittedName>
        <fullName evidence="3">Uncharacterized protein</fullName>
    </submittedName>
</protein>
<name>A0ABU1Y5B3_9FLAO</name>
<evidence type="ECO:0000256" key="1">
    <source>
        <dbReference type="SAM" id="MobiDB-lite"/>
    </source>
</evidence>
<proteinExistence type="predicted"/>
<keyword evidence="2" id="KW-0732">Signal</keyword>
<dbReference type="RefSeq" id="WP_310278039.1">
    <property type="nucleotide sequence ID" value="NZ_JAVDWQ010000002.1"/>
</dbReference>